<dbReference type="Proteomes" id="UP001061958">
    <property type="component" value="Unassembled WGS sequence"/>
</dbReference>
<dbReference type="Pfam" id="PF00400">
    <property type="entry name" value="WD40"/>
    <property type="match status" value="3"/>
</dbReference>
<dbReference type="GO" id="GO:0005656">
    <property type="term" value="C:nuclear pre-replicative complex"/>
    <property type="evidence" value="ECO:0007669"/>
    <property type="project" value="TreeGrafter"/>
</dbReference>
<sequence>MATKQVLSLLITNSDNHWTQLWVPGEEKPRRLFSSQSVARGCLSLCRLYPGYHFTCKTSSINCVEASPCSFEFFSLDKETPEHKCSAPEGLVIFKYSCSGRYLLGGDVFGRMYIWEVSSGVLLCVWDAHWRSLSDICFADDGVVFVTASEDGTLKSWSLLQVTRLSLCTVEDNRKLSPLSIFRGHTMPVTHICCGRYSLRDWIFSCSLDCTVRVWKLSSGEWLHTYSFVSPLTCLTMHHDEAILFVGTEDGQIYQIWIYLPLQNNTHCCCPIQLREHSTHRVTCLRWIPQYGQERLGLLLSASEDQNIYVYDYGKHEMIQMYNKMLGKVSNIEIVEQETSYPTTMIDTHRWNIRLKRVALSLESASELKSIWACYEPRKNAKYPEEKAFLEWRMKLTKNDTHDQTKAKLFQYYDRSIYERLWND</sequence>
<dbReference type="InterPro" id="IPR001680">
    <property type="entry name" value="WD40_rpt"/>
</dbReference>
<gene>
    <name evidence="4" type="ORF">GpartN1_g7426.t1</name>
</gene>
<evidence type="ECO:0000256" key="3">
    <source>
        <dbReference type="PROSITE-ProRule" id="PRU00221"/>
    </source>
</evidence>
<dbReference type="GO" id="GO:0120330">
    <property type="term" value="C:rixosome complex"/>
    <property type="evidence" value="ECO:0007669"/>
    <property type="project" value="TreeGrafter"/>
</dbReference>
<dbReference type="EMBL" id="BQMJ01000072">
    <property type="protein sequence ID" value="GJQ15635.1"/>
    <property type="molecule type" value="Genomic_DNA"/>
</dbReference>
<reference evidence="4" key="2">
    <citation type="submission" date="2022-01" db="EMBL/GenBank/DDBJ databases">
        <authorList>
            <person name="Hirooka S."/>
            <person name="Miyagishima S.Y."/>
        </authorList>
    </citation>
    <scope>NUCLEOTIDE SEQUENCE</scope>
    <source>
        <strain evidence="4">NBRC 102759</strain>
    </source>
</reference>
<dbReference type="PANTHER" id="PTHR18763:SF0">
    <property type="entry name" value="WD REPEAT-CONTAINING PROTEIN 18"/>
    <property type="match status" value="1"/>
</dbReference>
<dbReference type="SUPFAM" id="SSF50978">
    <property type="entry name" value="WD40 repeat-like"/>
    <property type="match status" value="1"/>
</dbReference>
<keyword evidence="2" id="KW-0677">Repeat</keyword>
<dbReference type="PANTHER" id="PTHR18763">
    <property type="entry name" value="WD-REPEAT PROTEIN 18"/>
    <property type="match status" value="1"/>
</dbReference>
<proteinExistence type="predicted"/>
<comment type="caution">
    <text evidence="4">The sequence shown here is derived from an EMBL/GenBank/DDBJ whole genome shotgun (WGS) entry which is preliminary data.</text>
</comment>
<dbReference type="PROSITE" id="PS50294">
    <property type="entry name" value="WD_REPEATS_REGION"/>
    <property type="match status" value="1"/>
</dbReference>
<organism evidence="4 5">
    <name type="scientific">Galdieria partita</name>
    <dbReference type="NCBI Taxonomy" id="83374"/>
    <lineage>
        <taxon>Eukaryota</taxon>
        <taxon>Rhodophyta</taxon>
        <taxon>Bangiophyceae</taxon>
        <taxon>Galdieriales</taxon>
        <taxon>Galdieriaceae</taxon>
        <taxon>Galdieria</taxon>
    </lineage>
</organism>
<keyword evidence="1 3" id="KW-0853">WD repeat</keyword>
<accession>A0A9C7Q403</accession>
<dbReference type="OrthoDB" id="756370at2759"/>
<dbReference type="InterPro" id="IPR045227">
    <property type="entry name" value="WDR18/Ipi3/RID3"/>
</dbReference>
<keyword evidence="5" id="KW-1185">Reference proteome</keyword>
<reference evidence="4" key="1">
    <citation type="journal article" date="2022" name="Proc. Natl. Acad. Sci. U.S.A.">
        <title>Life cycle and functional genomics of the unicellular red alga Galdieria for elucidating algal and plant evolution and industrial use.</title>
        <authorList>
            <person name="Hirooka S."/>
            <person name="Itabashi T."/>
            <person name="Ichinose T.M."/>
            <person name="Onuma R."/>
            <person name="Fujiwara T."/>
            <person name="Yamashita S."/>
            <person name="Jong L.W."/>
            <person name="Tomita R."/>
            <person name="Iwane A.H."/>
            <person name="Miyagishima S.Y."/>
        </authorList>
    </citation>
    <scope>NUCLEOTIDE SEQUENCE</scope>
    <source>
        <strain evidence="4">NBRC 102759</strain>
    </source>
</reference>
<feature type="repeat" description="WD" evidence="3">
    <location>
        <begin position="126"/>
        <end position="159"/>
    </location>
</feature>
<evidence type="ECO:0000313" key="4">
    <source>
        <dbReference type="EMBL" id="GJQ15635.1"/>
    </source>
</evidence>
<dbReference type="GO" id="GO:0006261">
    <property type="term" value="P:DNA-templated DNA replication"/>
    <property type="evidence" value="ECO:0007669"/>
    <property type="project" value="TreeGrafter"/>
</dbReference>
<protein>
    <submittedName>
        <fullName evidence="4">Uncharacterized protein</fullName>
    </submittedName>
</protein>
<dbReference type="PROSITE" id="PS50082">
    <property type="entry name" value="WD_REPEATS_2"/>
    <property type="match status" value="1"/>
</dbReference>
<name>A0A9C7Q403_9RHOD</name>
<dbReference type="InterPro" id="IPR036322">
    <property type="entry name" value="WD40_repeat_dom_sf"/>
</dbReference>
<dbReference type="SMART" id="SM00320">
    <property type="entry name" value="WD40"/>
    <property type="match status" value="4"/>
</dbReference>
<evidence type="ECO:0000313" key="5">
    <source>
        <dbReference type="Proteomes" id="UP001061958"/>
    </source>
</evidence>
<evidence type="ECO:0000256" key="1">
    <source>
        <dbReference type="ARBA" id="ARBA00022574"/>
    </source>
</evidence>
<dbReference type="AlphaFoldDB" id="A0A9C7Q403"/>
<dbReference type="GO" id="GO:0006364">
    <property type="term" value="P:rRNA processing"/>
    <property type="evidence" value="ECO:0007669"/>
    <property type="project" value="TreeGrafter"/>
</dbReference>
<dbReference type="Gene3D" id="2.130.10.10">
    <property type="entry name" value="YVTN repeat-like/Quinoprotein amine dehydrogenase"/>
    <property type="match status" value="2"/>
</dbReference>
<dbReference type="InterPro" id="IPR015943">
    <property type="entry name" value="WD40/YVTN_repeat-like_dom_sf"/>
</dbReference>
<evidence type="ECO:0000256" key="2">
    <source>
        <dbReference type="ARBA" id="ARBA00022737"/>
    </source>
</evidence>